<keyword evidence="3" id="KW-0808">Transferase</keyword>
<gene>
    <name evidence="3" type="ORF">C7447_102133</name>
</gene>
<dbReference type="OrthoDB" id="791981at2"/>
<dbReference type="Pfam" id="PF13439">
    <property type="entry name" value="Glyco_transf_4"/>
    <property type="match status" value="1"/>
</dbReference>
<dbReference type="RefSeq" id="WP_148869628.1">
    <property type="nucleotide sequence ID" value="NZ_VNIA01000002.1"/>
</dbReference>
<dbReference type="GO" id="GO:0016757">
    <property type="term" value="F:glycosyltransferase activity"/>
    <property type="evidence" value="ECO:0007669"/>
    <property type="project" value="InterPro"/>
</dbReference>
<feature type="domain" description="Glycosyltransferase subfamily 4-like N-terminal" evidence="2">
    <location>
        <begin position="13"/>
        <end position="166"/>
    </location>
</feature>
<sequence length="361" mass="41471">MKTCVLFCPTDTWGGVEKNVLLRANFLTKKGYTVYVVILKHMFEEKFLEFPKIKIINVNSRGGDINMFVVMNYVKILKKIKPDIVFSALKKDWFLVSLSARIARVPRILLYLGIYRKIKNNIKYKFVFNILKPKVIVNSNSLKNHLLKTTSFFNSSNLFRIYNGFELPLLDGEKLDLNKKFNLPDNTIFVGCAGRLSPMKGFDLLPKILKNLPDNIHVIVAGEGKYEEQIKNEINKSKEAKRIHFLGHLSNIHLFFRSIDLFLLCSRKEGMANVLNEALSHGLPSISTKVSGSEELLGYGKYGILTEVEDTEAMAKGILQIINKEVVFDKNDLRKWIKDSFSMKLMETKTEELFFSDLKKL</sequence>
<evidence type="ECO:0000259" key="1">
    <source>
        <dbReference type="Pfam" id="PF00534"/>
    </source>
</evidence>
<dbReference type="EMBL" id="VNIA01000002">
    <property type="protein sequence ID" value="TYP98818.1"/>
    <property type="molecule type" value="Genomic_DNA"/>
</dbReference>
<evidence type="ECO:0000259" key="2">
    <source>
        <dbReference type="Pfam" id="PF13439"/>
    </source>
</evidence>
<organism evidence="3 4">
    <name type="scientific">Tenacibaculum adriaticum</name>
    <dbReference type="NCBI Taxonomy" id="413713"/>
    <lineage>
        <taxon>Bacteria</taxon>
        <taxon>Pseudomonadati</taxon>
        <taxon>Bacteroidota</taxon>
        <taxon>Flavobacteriia</taxon>
        <taxon>Flavobacteriales</taxon>
        <taxon>Flavobacteriaceae</taxon>
        <taxon>Tenacibaculum</taxon>
    </lineage>
</organism>
<protein>
    <submittedName>
        <fullName evidence="3">Glycosyltransferase involved in cell wall biosynthesis</fullName>
    </submittedName>
</protein>
<dbReference type="Gene3D" id="3.40.50.2000">
    <property type="entry name" value="Glycogen Phosphorylase B"/>
    <property type="match status" value="2"/>
</dbReference>
<keyword evidence="4" id="KW-1185">Reference proteome</keyword>
<name>A0A5S5DTX5_9FLAO</name>
<dbReference type="PANTHER" id="PTHR12526:SF630">
    <property type="entry name" value="GLYCOSYLTRANSFERASE"/>
    <property type="match status" value="1"/>
</dbReference>
<dbReference type="Pfam" id="PF00534">
    <property type="entry name" value="Glycos_transf_1"/>
    <property type="match status" value="1"/>
</dbReference>
<dbReference type="CDD" id="cd03811">
    <property type="entry name" value="GT4_GT28_WabH-like"/>
    <property type="match status" value="1"/>
</dbReference>
<accession>A0A5S5DTX5</accession>
<reference evidence="3 4" key="1">
    <citation type="submission" date="2019-07" db="EMBL/GenBank/DDBJ databases">
        <title>Genomic Encyclopedia of Type Strains, Phase IV (KMG-IV): sequencing the most valuable type-strain genomes for metagenomic binning, comparative biology and taxonomic classification.</title>
        <authorList>
            <person name="Goeker M."/>
        </authorList>
    </citation>
    <scope>NUCLEOTIDE SEQUENCE [LARGE SCALE GENOMIC DNA]</scope>
    <source>
        <strain evidence="3 4">DSM 18961</strain>
    </source>
</reference>
<dbReference type="InterPro" id="IPR028098">
    <property type="entry name" value="Glyco_trans_4-like_N"/>
</dbReference>
<dbReference type="Proteomes" id="UP000323136">
    <property type="component" value="Unassembled WGS sequence"/>
</dbReference>
<dbReference type="InterPro" id="IPR001296">
    <property type="entry name" value="Glyco_trans_1"/>
</dbReference>
<dbReference type="SUPFAM" id="SSF53756">
    <property type="entry name" value="UDP-Glycosyltransferase/glycogen phosphorylase"/>
    <property type="match status" value="1"/>
</dbReference>
<evidence type="ECO:0000313" key="3">
    <source>
        <dbReference type="EMBL" id="TYP98818.1"/>
    </source>
</evidence>
<evidence type="ECO:0000313" key="4">
    <source>
        <dbReference type="Proteomes" id="UP000323136"/>
    </source>
</evidence>
<dbReference type="AlphaFoldDB" id="A0A5S5DTX5"/>
<dbReference type="PANTHER" id="PTHR12526">
    <property type="entry name" value="GLYCOSYLTRANSFERASE"/>
    <property type="match status" value="1"/>
</dbReference>
<feature type="domain" description="Glycosyl transferase family 1" evidence="1">
    <location>
        <begin position="177"/>
        <end position="336"/>
    </location>
</feature>
<comment type="caution">
    <text evidence="3">The sequence shown here is derived from an EMBL/GenBank/DDBJ whole genome shotgun (WGS) entry which is preliminary data.</text>
</comment>
<proteinExistence type="predicted"/>